<dbReference type="Proteomes" id="UP000018141">
    <property type="component" value="Unassembled WGS sequence"/>
</dbReference>
<dbReference type="AlphaFoldDB" id="R7AAN6"/>
<name>R7AAN6_9FIRM</name>
<protein>
    <recommendedName>
        <fullName evidence="8">Bacterial sugar transferase domain-containing protein</fullName>
    </recommendedName>
</protein>
<comment type="similarity">
    <text evidence="2">Belongs to the bacterial sugar transferase family.</text>
</comment>
<accession>R7AAN6</accession>
<evidence type="ECO:0000256" key="4">
    <source>
        <dbReference type="ARBA" id="ARBA00022692"/>
    </source>
</evidence>
<feature type="transmembrane region" description="Helical" evidence="7">
    <location>
        <begin position="80"/>
        <end position="103"/>
    </location>
</feature>
<keyword evidence="5 7" id="KW-1133">Transmembrane helix</keyword>
<evidence type="ECO:0000256" key="1">
    <source>
        <dbReference type="ARBA" id="ARBA00004141"/>
    </source>
</evidence>
<dbReference type="EMBL" id="CBHH010000052">
    <property type="protein sequence ID" value="CDD57883.1"/>
    <property type="molecule type" value="Genomic_DNA"/>
</dbReference>
<dbReference type="PANTHER" id="PTHR30576:SF0">
    <property type="entry name" value="UNDECAPRENYL-PHOSPHATE N-ACETYLGALACTOSAMINYL 1-PHOSPHATE TRANSFERASE-RELATED"/>
    <property type="match status" value="1"/>
</dbReference>
<dbReference type="GO" id="GO:0016780">
    <property type="term" value="F:phosphotransferase activity, for other substituted phosphate groups"/>
    <property type="evidence" value="ECO:0007669"/>
    <property type="project" value="TreeGrafter"/>
</dbReference>
<reference evidence="9" key="1">
    <citation type="submission" date="2012-11" db="EMBL/GenBank/DDBJ databases">
        <title>Dependencies among metagenomic species, viruses, plasmids and units of genetic variation.</title>
        <authorList>
            <person name="Nielsen H.B."/>
            <person name="Almeida M."/>
            <person name="Juncker A.S."/>
            <person name="Rasmussen S."/>
            <person name="Li J."/>
            <person name="Sunagawa S."/>
            <person name="Plichta D."/>
            <person name="Gautier L."/>
            <person name="Le Chatelier E."/>
            <person name="Peletier E."/>
            <person name="Bonde I."/>
            <person name="Nielsen T."/>
            <person name="Manichanh C."/>
            <person name="Arumugam M."/>
            <person name="Batto J."/>
            <person name="Santos M.B.Q.D."/>
            <person name="Blom N."/>
            <person name="Borruel N."/>
            <person name="Burgdorf K.S."/>
            <person name="Boumezbeur F."/>
            <person name="Casellas F."/>
            <person name="Dore J."/>
            <person name="Guarner F."/>
            <person name="Hansen T."/>
            <person name="Hildebrand F."/>
            <person name="Kaas R.S."/>
            <person name="Kennedy S."/>
            <person name="Kristiansen K."/>
            <person name="Kultima J.R."/>
            <person name="Leonard P."/>
            <person name="Levenez F."/>
            <person name="Lund O."/>
            <person name="Moumen B."/>
            <person name="Le Paslier D."/>
            <person name="Pons N."/>
            <person name="Pedersen O."/>
            <person name="Prifti E."/>
            <person name="Qin J."/>
            <person name="Raes J."/>
            <person name="Tap J."/>
            <person name="Tims S."/>
            <person name="Ussery D.W."/>
            <person name="Yamada T."/>
            <person name="MetaHit consortium"/>
            <person name="Renault P."/>
            <person name="Sicheritz-Ponten T."/>
            <person name="Bork P."/>
            <person name="Wang J."/>
            <person name="Brunak S."/>
            <person name="Ehrlich S.D."/>
        </authorList>
    </citation>
    <scope>NUCLEOTIDE SEQUENCE [LARGE SCALE GENOMIC DNA]</scope>
</reference>
<feature type="transmembrane region" description="Helical" evidence="7">
    <location>
        <begin position="50"/>
        <end position="68"/>
    </location>
</feature>
<sequence length="470" mass="53451">MIHKNQKKDFALFIIKVLIVLANTGIFAFVWYAYYREKMWMNAFYNKGDYVVIALYLVIYAIMAKIYDGLALKVSRISELIYSQIIAVLITTGIMYIVILLLTRKWVNVLPLLLGATVSCFICVIWSFAANKLTNVIYRPAKILMVYDNDAAYKNGKYIIEKLIWRFEAVGEYHINDIVEWYENTAHEIAKFSDALRKSGADCVMLCGLSSSQRNDILKYCIENDIKVFVRPNIGDFIMSNAQIVQMANLPVLVCEKSAPSLFYVLVKRVMDIVISVIGIVVTSPILLITAIAIKLYDGGPVFYKQVRLTHNGKKFNILKFRSMKVDAEKDGVARLSYQEDSRITPVGRFIRACRIDELPQLFNIISGSLSIVGPRPERPEIAEEYAKEMPEFSLRLQVKAGLTGYAQVYGKYNTEPYDKLQMDLLYISRLGIATDFKIILATIKVLFMPESTEGVDVSQTTALHTKKDN</sequence>
<feature type="transmembrane region" description="Helical" evidence="7">
    <location>
        <begin position="273"/>
        <end position="297"/>
    </location>
</feature>
<gene>
    <name evidence="9" type="ORF">BN656_01850</name>
</gene>
<evidence type="ECO:0000313" key="10">
    <source>
        <dbReference type="Proteomes" id="UP000018141"/>
    </source>
</evidence>
<keyword evidence="4 7" id="KW-0812">Transmembrane</keyword>
<evidence type="ECO:0000256" key="7">
    <source>
        <dbReference type="SAM" id="Phobius"/>
    </source>
</evidence>
<dbReference type="Pfam" id="PF02397">
    <property type="entry name" value="Bac_transf"/>
    <property type="match status" value="1"/>
</dbReference>
<evidence type="ECO:0000259" key="8">
    <source>
        <dbReference type="Pfam" id="PF02397"/>
    </source>
</evidence>
<dbReference type="InterPro" id="IPR003362">
    <property type="entry name" value="Bact_transf"/>
</dbReference>
<evidence type="ECO:0000313" key="9">
    <source>
        <dbReference type="EMBL" id="CDD57883.1"/>
    </source>
</evidence>
<evidence type="ECO:0000256" key="2">
    <source>
        <dbReference type="ARBA" id="ARBA00006464"/>
    </source>
</evidence>
<evidence type="ECO:0000256" key="3">
    <source>
        <dbReference type="ARBA" id="ARBA00022679"/>
    </source>
</evidence>
<comment type="caution">
    <text evidence="9">The sequence shown here is derived from an EMBL/GenBank/DDBJ whole genome shotgun (WGS) entry which is preliminary data.</text>
</comment>
<keyword evidence="3" id="KW-0808">Transferase</keyword>
<dbReference type="GO" id="GO:0016020">
    <property type="term" value="C:membrane"/>
    <property type="evidence" value="ECO:0007669"/>
    <property type="project" value="UniProtKB-SubCell"/>
</dbReference>
<dbReference type="NCBIfam" id="TIGR03025">
    <property type="entry name" value="EPS_sugtrans"/>
    <property type="match status" value="1"/>
</dbReference>
<evidence type="ECO:0000256" key="5">
    <source>
        <dbReference type="ARBA" id="ARBA00022989"/>
    </source>
</evidence>
<comment type="subcellular location">
    <subcellularLocation>
        <location evidence="1">Membrane</location>
        <topology evidence="1">Multi-pass membrane protein</topology>
    </subcellularLocation>
</comment>
<proteinExistence type="inferred from homology"/>
<feature type="transmembrane region" description="Helical" evidence="7">
    <location>
        <begin position="109"/>
        <end position="129"/>
    </location>
</feature>
<keyword evidence="6 7" id="KW-0472">Membrane</keyword>
<evidence type="ECO:0000256" key="6">
    <source>
        <dbReference type="ARBA" id="ARBA00023136"/>
    </source>
</evidence>
<feature type="domain" description="Bacterial sugar transferase" evidence="8">
    <location>
        <begin position="268"/>
        <end position="448"/>
    </location>
</feature>
<organism evidence="9 10">
    <name type="scientific">Bacteroides pectinophilus CAG:437</name>
    <dbReference type="NCBI Taxonomy" id="1263051"/>
    <lineage>
        <taxon>Bacteria</taxon>
        <taxon>Bacillati</taxon>
        <taxon>Bacillota</taxon>
        <taxon>Clostridia</taxon>
        <taxon>Eubacteriales</taxon>
    </lineage>
</organism>
<feature type="transmembrane region" description="Helical" evidence="7">
    <location>
        <begin position="12"/>
        <end position="35"/>
    </location>
</feature>
<dbReference type="InterPro" id="IPR017475">
    <property type="entry name" value="EPS_sugar_tfrase"/>
</dbReference>
<dbReference type="PANTHER" id="PTHR30576">
    <property type="entry name" value="COLANIC BIOSYNTHESIS UDP-GLUCOSE LIPID CARRIER TRANSFERASE"/>
    <property type="match status" value="1"/>
</dbReference>